<evidence type="ECO:0000313" key="1">
    <source>
        <dbReference type="EMBL" id="GAJ18975.1"/>
    </source>
</evidence>
<dbReference type="EMBL" id="BARW01040578">
    <property type="protein sequence ID" value="GAJ18975.1"/>
    <property type="molecule type" value="Genomic_DNA"/>
</dbReference>
<name>X1VZS7_9ZZZZ</name>
<sequence>MNIGFIEDTLLRGGTQIWVVEANKLFLDQGEETTILAPAGSFVAKEC</sequence>
<reference evidence="1" key="1">
    <citation type="journal article" date="2014" name="Front. Microbiol.">
        <title>High frequency of phylogenetically diverse reductive dehalogenase-homologous genes in deep subseafloor sedimentary metagenomes.</title>
        <authorList>
            <person name="Kawai M."/>
            <person name="Futagami T."/>
            <person name="Toyoda A."/>
            <person name="Takaki Y."/>
            <person name="Nishi S."/>
            <person name="Hori S."/>
            <person name="Arai W."/>
            <person name="Tsubouchi T."/>
            <person name="Morono Y."/>
            <person name="Uchiyama I."/>
            <person name="Ito T."/>
            <person name="Fujiyama A."/>
            <person name="Inagaki F."/>
            <person name="Takami H."/>
        </authorList>
    </citation>
    <scope>NUCLEOTIDE SEQUENCE</scope>
    <source>
        <strain evidence="1">Expedition CK06-06</strain>
    </source>
</reference>
<comment type="caution">
    <text evidence="1">The sequence shown here is derived from an EMBL/GenBank/DDBJ whole genome shotgun (WGS) entry which is preliminary data.</text>
</comment>
<dbReference type="AlphaFoldDB" id="X1VZS7"/>
<organism evidence="1">
    <name type="scientific">marine sediment metagenome</name>
    <dbReference type="NCBI Taxonomy" id="412755"/>
    <lineage>
        <taxon>unclassified sequences</taxon>
        <taxon>metagenomes</taxon>
        <taxon>ecological metagenomes</taxon>
    </lineage>
</organism>
<gene>
    <name evidence="1" type="ORF">S12H4_61238</name>
</gene>
<feature type="non-terminal residue" evidence="1">
    <location>
        <position position="47"/>
    </location>
</feature>
<accession>X1VZS7</accession>
<proteinExistence type="predicted"/>
<protein>
    <submittedName>
        <fullName evidence="1">Uncharacterized protein</fullName>
    </submittedName>
</protein>